<evidence type="ECO:0000313" key="2">
    <source>
        <dbReference type="Proteomes" id="UP000053989"/>
    </source>
</evidence>
<evidence type="ECO:0000313" key="1">
    <source>
        <dbReference type="EMBL" id="KIM52234.1"/>
    </source>
</evidence>
<proteinExistence type="predicted"/>
<reference evidence="1 2" key="1">
    <citation type="submission" date="2014-04" db="EMBL/GenBank/DDBJ databases">
        <authorList>
            <consortium name="DOE Joint Genome Institute"/>
            <person name="Kuo A."/>
            <person name="Kohler A."/>
            <person name="Nagy L.G."/>
            <person name="Floudas D."/>
            <person name="Copeland A."/>
            <person name="Barry K.W."/>
            <person name="Cichocki N."/>
            <person name="Veneault-Fourrey C."/>
            <person name="LaButti K."/>
            <person name="Lindquist E.A."/>
            <person name="Lipzen A."/>
            <person name="Lundell T."/>
            <person name="Morin E."/>
            <person name="Murat C."/>
            <person name="Sun H."/>
            <person name="Tunlid A."/>
            <person name="Henrissat B."/>
            <person name="Grigoriev I.V."/>
            <person name="Hibbett D.S."/>
            <person name="Martin F."/>
            <person name="Nordberg H.P."/>
            <person name="Cantor M.N."/>
            <person name="Hua S.X."/>
        </authorList>
    </citation>
    <scope>NUCLEOTIDE SEQUENCE [LARGE SCALE GENOMIC DNA]</scope>
    <source>
        <strain evidence="1 2">Foug A</strain>
    </source>
</reference>
<dbReference type="EMBL" id="KN822218">
    <property type="protein sequence ID" value="KIM52234.1"/>
    <property type="molecule type" value="Genomic_DNA"/>
</dbReference>
<protein>
    <submittedName>
        <fullName evidence="1">Uncharacterized protein</fullName>
    </submittedName>
</protein>
<gene>
    <name evidence="1" type="ORF">SCLCIDRAFT_1223919</name>
</gene>
<sequence length="51" mass="5817">MRIRVPCALCCRTLNSYDITEKYLSPTRLERTISTPNDVSVILHRCHPSVG</sequence>
<dbReference type="InParanoid" id="A0A0C3D757"/>
<keyword evidence="2" id="KW-1185">Reference proteome</keyword>
<dbReference type="AlphaFoldDB" id="A0A0C3D757"/>
<dbReference type="HOGENOM" id="CLU_3112179_0_0_1"/>
<dbReference type="Proteomes" id="UP000053989">
    <property type="component" value="Unassembled WGS sequence"/>
</dbReference>
<feature type="non-terminal residue" evidence="1">
    <location>
        <position position="51"/>
    </location>
</feature>
<accession>A0A0C3D757</accession>
<name>A0A0C3D757_9AGAM</name>
<organism evidence="1 2">
    <name type="scientific">Scleroderma citrinum Foug A</name>
    <dbReference type="NCBI Taxonomy" id="1036808"/>
    <lineage>
        <taxon>Eukaryota</taxon>
        <taxon>Fungi</taxon>
        <taxon>Dikarya</taxon>
        <taxon>Basidiomycota</taxon>
        <taxon>Agaricomycotina</taxon>
        <taxon>Agaricomycetes</taxon>
        <taxon>Agaricomycetidae</taxon>
        <taxon>Boletales</taxon>
        <taxon>Sclerodermatineae</taxon>
        <taxon>Sclerodermataceae</taxon>
        <taxon>Scleroderma</taxon>
    </lineage>
</organism>
<reference evidence="2" key="2">
    <citation type="submission" date="2015-01" db="EMBL/GenBank/DDBJ databases">
        <title>Evolutionary Origins and Diversification of the Mycorrhizal Mutualists.</title>
        <authorList>
            <consortium name="DOE Joint Genome Institute"/>
            <consortium name="Mycorrhizal Genomics Consortium"/>
            <person name="Kohler A."/>
            <person name="Kuo A."/>
            <person name="Nagy L.G."/>
            <person name="Floudas D."/>
            <person name="Copeland A."/>
            <person name="Barry K.W."/>
            <person name="Cichocki N."/>
            <person name="Veneault-Fourrey C."/>
            <person name="LaButti K."/>
            <person name="Lindquist E.A."/>
            <person name="Lipzen A."/>
            <person name="Lundell T."/>
            <person name="Morin E."/>
            <person name="Murat C."/>
            <person name="Riley R."/>
            <person name="Ohm R."/>
            <person name="Sun H."/>
            <person name="Tunlid A."/>
            <person name="Henrissat B."/>
            <person name="Grigoriev I.V."/>
            <person name="Hibbett D.S."/>
            <person name="Martin F."/>
        </authorList>
    </citation>
    <scope>NUCLEOTIDE SEQUENCE [LARGE SCALE GENOMIC DNA]</scope>
    <source>
        <strain evidence="2">Foug A</strain>
    </source>
</reference>